<evidence type="ECO:0000313" key="4">
    <source>
        <dbReference type="Proteomes" id="UP000494363"/>
    </source>
</evidence>
<dbReference type="GO" id="GO:0003677">
    <property type="term" value="F:DNA binding"/>
    <property type="evidence" value="ECO:0007669"/>
    <property type="project" value="InterPro"/>
</dbReference>
<dbReference type="Proteomes" id="UP000494363">
    <property type="component" value="Unassembled WGS sequence"/>
</dbReference>
<dbReference type="PANTHER" id="PTHR30007">
    <property type="entry name" value="PHP DOMAIN PROTEIN"/>
    <property type="match status" value="1"/>
</dbReference>
<dbReference type="Pfam" id="PF13340">
    <property type="entry name" value="DUF4096"/>
    <property type="match status" value="1"/>
</dbReference>
<evidence type="ECO:0000259" key="1">
    <source>
        <dbReference type="Pfam" id="PF01609"/>
    </source>
</evidence>
<dbReference type="PANTHER" id="PTHR30007:SF0">
    <property type="entry name" value="TRANSPOSASE"/>
    <property type="match status" value="1"/>
</dbReference>
<protein>
    <submittedName>
        <fullName evidence="3">IS5 family transposase ISAzo23</fullName>
    </submittedName>
</protein>
<dbReference type="NCBIfam" id="NF033580">
    <property type="entry name" value="transpos_IS5_3"/>
    <property type="match status" value="1"/>
</dbReference>
<dbReference type="GO" id="GO:0004803">
    <property type="term" value="F:transposase activity"/>
    <property type="evidence" value="ECO:0007669"/>
    <property type="project" value="InterPro"/>
</dbReference>
<dbReference type="AlphaFoldDB" id="A0A6J5F6W7"/>
<feature type="domain" description="Insertion element IS402-like" evidence="2">
    <location>
        <begin position="11"/>
        <end position="83"/>
    </location>
</feature>
<dbReference type="InterPro" id="IPR025161">
    <property type="entry name" value="IS402-like_dom"/>
</dbReference>
<name>A0A6J5F6W7_9BURK</name>
<dbReference type="InterPro" id="IPR002559">
    <property type="entry name" value="Transposase_11"/>
</dbReference>
<gene>
    <name evidence="3" type="ORF">LMG29542_08016</name>
</gene>
<reference evidence="3 4" key="1">
    <citation type="submission" date="2020-04" db="EMBL/GenBank/DDBJ databases">
        <authorList>
            <person name="De Canck E."/>
        </authorList>
    </citation>
    <scope>NUCLEOTIDE SEQUENCE [LARGE SCALE GENOMIC DNA]</scope>
    <source>
        <strain evidence="3 4">LMG 29542</strain>
    </source>
</reference>
<keyword evidence="4" id="KW-1185">Reference proteome</keyword>
<evidence type="ECO:0000313" key="3">
    <source>
        <dbReference type="EMBL" id="CAB3774638.1"/>
    </source>
</evidence>
<dbReference type="Pfam" id="PF01609">
    <property type="entry name" value="DDE_Tnp_1"/>
    <property type="match status" value="1"/>
</dbReference>
<dbReference type="EMBL" id="CADIKH010000143">
    <property type="protein sequence ID" value="CAB3774638.1"/>
    <property type="molecule type" value="Genomic_DNA"/>
</dbReference>
<sequence>MPERKPYPTDVSDEEWSFAAPYLALMSEEAPQRRYELREMFNALRWMARAGASWRMLPTNFPPWELVYQQTQRWLNAGCFEAMVNDLRSVLRVAQERQGQPSAVILDGRTLQSTCESGPRAGYDGHKRKRGSKVHMAVDTLGLLLAVHITPANEQERAQVGELARQVQHVTGQTVKLAFADQGYTGNTAAQAARDEGMELQVIKLPEAKKGFVLLPRRWVVERSFGWLNRFRRLARDYAPKEVPLGDERLPETLAGLHFVVFAMLMLVHAVPIIQSA</sequence>
<proteinExistence type="predicted"/>
<dbReference type="GO" id="GO:0006313">
    <property type="term" value="P:DNA transposition"/>
    <property type="evidence" value="ECO:0007669"/>
    <property type="project" value="InterPro"/>
</dbReference>
<organism evidence="3 4">
    <name type="scientific">Paraburkholderia humisilvae</name>
    <dbReference type="NCBI Taxonomy" id="627669"/>
    <lineage>
        <taxon>Bacteria</taxon>
        <taxon>Pseudomonadati</taxon>
        <taxon>Pseudomonadota</taxon>
        <taxon>Betaproteobacteria</taxon>
        <taxon>Burkholderiales</taxon>
        <taxon>Burkholderiaceae</taxon>
        <taxon>Paraburkholderia</taxon>
    </lineage>
</organism>
<dbReference type="RefSeq" id="WP_175233169.1">
    <property type="nucleotide sequence ID" value="NZ_CADIKH010000143.1"/>
</dbReference>
<feature type="domain" description="Transposase IS4-like" evidence="1">
    <location>
        <begin position="100"/>
        <end position="238"/>
    </location>
</feature>
<evidence type="ECO:0000259" key="2">
    <source>
        <dbReference type="Pfam" id="PF13340"/>
    </source>
</evidence>
<accession>A0A6J5F6W7</accession>